<dbReference type="GO" id="GO:0005737">
    <property type="term" value="C:cytoplasm"/>
    <property type="evidence" value="ECO:0007669"/>
    <property type="project" value="UniProtKB-SubCell"/>
</dbReference>
<dbReference type="InterPro" id="IPR026791">
    <property type="entry name" value="DOCK"/>
</dbReference>
<comment type="subcellular location">
    <subcellularLocation>
        <location evidence="1">Cytoplasm</location>
    </subcellularLocation>
</comment>
<dbReference type="OrthoDB" id="18896at2759"/>
<proteinExistence type="inferred from homology"/>
<dbReference type="PROSITE" id="PS51650">
    <property type="entry name" value="C2_DOCK"/>
    <property type="match status" value="1"/>
</dbReference>
<name>A0A914ATF7_PATMI</name>
<dbReference type="OMA" id="YLVRWPS"/>
<dbReference type="GO" id="GO:0031267">
    <property type="term" value="F:small GTPase binding"/>
    <property type="evidence" value="ECO:0007669"/>
    <property type="project" value="TreeGrafter"/>
</dbReference>
<evidence type="ECO:0000313" key="6">
    <source>
        <dbReference type="Proteomes" id="UP000887568"/>
    </source>
</evidence>
<feature type="domain" description="C2 DOCK-type" evidence="4">
    <location>
        <begin position="307"/>
        <end position="483"/>
    </location>
</feature>
<reference evidence="5" key="1">
    <citation type="submission" date="2022-11" db="UniProtKB">
        <authorList>
            <consortium name="EnsemblMetazoa"/>
        </authorList>
    </citation>
    <scope>IDENTIFICATION</scope>
</reference>
<dbReference type="EnsemblMetazoa" id="XM_038211129.1">
    <property type="protein sequence ID" value="XP_038067057.1"/>
    <property type="gene ID" value="LOC119737057"/>
</dbReference>
<evidence type="ECO:0000256" key="2">
    <source>
        <dbReference type="ARBA" id="ARBA00022490"/>
    </source>
</evidence>
<dbReference type="RefSeq" id="XP_038067057.1">
    <property type="nucleotide sequence ID" value="XM_038211129.1"/>
</dbReference>
<keyword evidence="6" id="KW-1185">Reference proteome</keyword>
<evidence type="ECO:0000313" key="5">
    <source>
        <dbReference type="EnsemblMetazoa" id="XP_038067057.1"/>
    </source>
</evidence>
<evidence type="ECO:0000256" key="1">
    <source>
        <dbReference type="ARBA" id="ARBA00004496"/>
    </source>
</evidence>
<dbReference type="Gene3D" id="2.60.40.150">
    <property type="entry name" value="C2 domain"/>
    <property type="match status" value="1"/>
</dbReference>
<dbReference type="PANTHER" id="PTHR45653:SF12">
    <property type="entry name" value="SPONGE, ISOFORM E"/>
    <property type="match status" value="1"/>
</dbReference>
<organism evidence="5 6">
    <name type="scientific">Patiria miniata</name>
    <name type="common">Bat star</name>
    <name type="synonym">Asterina miniata</name>
    <dbReference type="NCBI Taxonomy" id="46514"/>
    <lineage>
        <taxon>Eukaryota</taxon>
        <taxon>Metazoa</taxon>
        <taxon>Echinodermata</taxon>
        <taxon>Eleutherozoa</taxon>
        <taxon>Asterozoa</taxon>
        <taxon>Asteroidea</taxon>
        <taxon>Valvatacea</taxon>
        <taxon>Valvatida</taxon>
        <taxon>Asterinidae</taxon>
        <taxon>Patiria</taxon>
    </lineage>
</organism>
<dbReference type="GO" id="GO:0007264">
    <property type="term" value="P:small GTPase-mediated signal transduction"/>
    <property type="evidence" value="ECO:0007669"/>
    <property type="project" value="InterPro"/>
</dbReference>
<dbReference type="PANTHER" id="PTHR45653">
    <property type="entry name" value="DEDICATOR OF CYTOKINESIS"/>
    <property type="match status" value="1"/>
</dbReference>
<dbReference type="SUPFAM" id="SSF49562">
    <property type="entry name" value="C2 domain (Calcium/lipid-binding domain, CaLB)"/>
    <property type="match status" value="1"/>
</dbReference>
<protein>
    <recommendedName>
        <fullName evidence="4">C2 DOCK-type domain-containing protein</fullName>
    </recommendedName>
</protein>
<dbReference type="GO" id="GO:0005886">
    <property type="term" value="C:plasma membrane"/>
    <property type="evidence" value="ECO:0007669"/>
    <property type="project" value="TreeGrafter"/>
</dbReference>
<dbReference type="FunFam" id="2.60.40.150:FF:000045">
    <property type="entry name" value="Dedicator of cytokinesis protein 4"/>
    <property type="match status" value="1"/>
</dbReference>
<evidence type="ECO:0000259" key="4">
    <source>
        <dbReference type="PROSITE" id="PS51650"/>
    </source>
</evidence>
<evidence type="ECO:0000256" key="3">
    <source>
        <dbReference type="PROSITE-ProRule" id="PRU00983"/>
    </source>
</evidence>
<dbReference type="InterPro" id="IPR027007">
    <property type="entry name" value="C2_DOCK-type_domain"/>
</dbReference>
<dbReference type="Pfam" id="PF16172">
    <property type="entry name" value="DOCK_N"/>
    <property type="match status" value="1"/>
</dbReference>
<dbReference type="AlphaFoldDB" id="A0A914ATF7"/>
<dbReference type="Proteomes" id="UP000887568">
    <property type="component" value="Unplaced"/>
</dbReference>
<dbReference type="InterPro" id="IPR035892">
    <property type="entry name" value="C2_domain_sf"/>
</dbReference>
<dbReference type="InterPro" id="IPR042455">
    <property type="entry name" value="DOCK_N_sub1"/>
</dbReference>
<dbReference type="GeneID" id="119737057"/>
<sequence length="495" mass="56768">MQWFGQMRTIMLELIDRRQKLLSGQLTQEPARKYRIKITNLINWGNQMLGLDLVPSVDGKIVDTTNTSIVDLHQVHTKSVEQTTKTAQTEVRAVETTATFTHHIHLQLKNFGCCTGDEAQAFFALYDAKNNKFISERYLAKFNKQGVPNNFEKIGNQCTIFCDLSNKDLGRDLYLTCHIIRVGSMLSTNKKHASNFRRPYGCGVYSLATVLTEPFHDMSSSTKEVDTVMKIYQGSAEAEFYQLHENIIRKHAHKTGTTSTTNIGISLCLRMLHGNFDQLKRDMPLLFRVSTTRKLGFSDVIMPGDVRNDLYLMLDRAEFERGRKTASRNVEVTVHVLDGNNKKMKCIWLGGDEDETDEYRSTIYYHTNQPHWVENIRLSIPMEMFKDTHIRLECRHCSTTRGERSLFAIAFMRLMKEDGTTMEDSEHELFVYKCSENQDFGDMSYLNLPFCTQEIASRASPVFGNHTYSRNMKESLVVSTIICSTKLTQNGKTKA</sequence>
<accession>A0A914ATF7</accession>
<dbReference type="Gene3D" id="1.20.1270.350">
    <property type="entry name" value="Dedicator of cytokinesis N-terminal subdomain"/>
    <property type="match status" value="1"/>
</dbReference>
<comment type="similarity">
    <text evidence="3">Belongs to the DOCK family.</text>
</comment>
<dbReference type="InterPro" id="IPR032376">
    <property type="entry name" value="DOCK_N"/>
</dbReference>
<keyword evidence="2" id="KW-0963">Cytoplasm</keyword>
<dbReference type="GO" id="GO:0005085">
    <property type="term" value="F:guanyl-nucleotide exchange factor activity"/>
    <property type="evidence" value="ECO:0007669"/>
    <property type="project" value="InterPro"/>
</dbReference>
<dbReference type="Pfam" id="PF14429">
    <property type="entry name" value="DOCK-C2"/>
    <property type="match status" value="1"/>
</dbReference>